<dbReference type="EMBL" id="BARW01037469">
    <property type="protein sequence ID" value="GAJ24661.1"/>
    <property type="molecule type" value="Genomic_DNA"/>
</dbReference>
<dbReference type="InterPro" id="IPR021552">
    <property type="entry name" value="ArsP_2"/>
</dbReference>
<accession>X1VYK9</accession>
<evidence type="ECO:0000313" key="2">
    <source>
        <dbReference type="EMBL" id="GAJ24661.1"/>
    </source>
</evidence>
<feature type="non-terminal residue" evidence="2">
    <location>
        <position position="195"/>
    </location>
</feature>
<feature type="transmembrane region" description="Helical" evidence="1">
    <location>
        <begin position="137"/>
        <end position="162"/>
    </location>
</feature>
<comment type="caution">
    <text evidence="2">The sequence shown here is derived from an EMBL/GenBank/DDBJ whole genome shotgun (WGS) entry which is preliminary data.</text>
</comment>
<proteinExistence type="predicted"/>
<dbReference type="AlphaFoldDB" id="X1VYK9"/>
<feature type="non-terminal residue" evidence="2">
    <location>
        <position position="1"/>
    </location>
</feature>
<organism evidence="2">
    <name type="scientific">marine sediment metagenome</name>
    <dbReference type="NCBI Taxonomy" id="412755"/>
    <lineage>
        <taxon>unclassified sequences</taxon>
        <taxon>metagenomes</taxon>
        <taxon>ecological metagenomes</taxon>
    </lineage>
</organism>
<dbReference type="Pfam" id="PF11449">
    <property type="entry name" value="ArsP_2"/>
    <property type="match status" value="1"/>
</dbReference>
<evidence type="ECO:0008006" key="3">
    <source>
        <dbReference type="Google" id="ProtNLM"/>
    </source>
</evidence>
<name>X1VYK9_9ZZZZ</name>
<keyword evidence="1" id="KW-0812">Transmembrane</keyword>
<feature type="transmembrane region" description="Helical" evidence="1">
    <location>
        <begin position="103"/>
        <end position="125"/>
    </location>
</feature>
<gene>
    <name evidence="2" type="ORF">S12H4_57838</name>
</gene>
<reference evidence="2" key="1">
    <citation type="journal article" date="2014" name="Front. Microbiol.">
        <title>High frequency of phylogenetically diverse reductive dehalogenase-homologous genes in deep subseafloor sedimentary metagenomes.</title>
        <authorList>
            <person name="Kawai M."/>
            <person name="Futagami T."/>
            <person name="Toyoda A."/>
            <person name="Takaki Y."/>
            <person name="Nishi S."/>
            <person name="Hori S."/>
            <person name="Arai W."/>
            <person name="Tsubouchi T."/>
            <person name="Morono Y."/>
            <person name="Uchiyama I."/>
            <person name="Ito T."/>
            <person name="Fujiyama A."/>
            <person name="Inagaki F."/>
            <person name="Takami H."/>
        </authorList>
    </citation>
    <scope>NUCLEOTIDE SEQUENCE</scope>
    <source>
        <strain evidence="2">Expedition CK06-06</strain>
    </source>
</reference>
<evidence type="ECO:0000256" key="1">
    <source>
        <dbReference type="SAM" id="Phobius"/>
    </source>
</evidence>
<feature type="transmembrane region" description="Helical" evidence="1">
    <location>
        <begin position="72"/>
        <end position="91"/>
    </location>
</feature>
<keyword evidence="1" id="KW-0472">Membrane</keyword>
<protein>
    <recommendedName>
        <fullName evidence="3">Citrate transporter-like domain-containing protein</fullName>
    </recommendedName>
</protein>
<sequence>TALKYKACEECKLYKVHSIKGCKCFDKQTIIQNYLKLSRIRIFLLVGAMIVLVAVIFGLFGPSSWGWKRFTFAVLFVISLGIIATVPEHFLREHIWEHIAKKHLLSIFLWSFSSIMVVELGFKYWNIEEFVRQHMELVGLLAVFLAIIPESGPHMIFVMLYAKGMIPFSILLASSIVQDGHGMLPLLSYTVKDSM</sequence>
<feature type="transmembrane region" description="Helical" evidence="1">
    <location>
        <begin position="42"/>
        <end position="60"/>
    </location>
</feature>
<keyword evidence="1" id="KW-1133">Transmembrane helix</keyword>